<dbReference type="AlphaFoldDB" id="A0A1J1LT74"/>
<dbReference type="EMBL" id="CZDF01000174">
    <property type="protein sequence ID" value="CUR35599.1"/>
    <property type="molecule type" value="Genomic_DNA"/>
</dbReference>
<sequence length="72" mass="8039">MATLTIRLPDDKYFRLKALAQSRGISINKLMEELSTLAIAEFDAQTRFQALAMQGDVAQGLEVLDRLDALNQ</sequence>
<gene>
    <name evidence="1" type="ORF">PL9214670225</name>
</gene>
<dbReference type="Proteomes" id="UP000184315">
    <property type="component" value="Unassembled WGS sequence"/>
</dbReference>
<organism evidence="1 2">
    <name type="scientific">Planktothrix tepida PCC 9214</name>
    <dbReference type="NCBI Taxonomy" id="671072"/>
    <lineage>
        <taxon>Bacteria</taxon>
        <taxon>Bacillati</taxon>
        <taxon>Cyanobacteriota</taxon>
        <taxon>Cyanophyceae</taxon>
        <taxon>Oscillatoriophycideae</taxon>
        <taxon>Oscillatoriales</taxon>
        <taxon>Microcoleaceae</taxon>
        <taxon>Planktothrix</taxon>
    </lineage>
</organism>
<dbReference type="STRING" id="671072.PL9214670225"/>
<name>A0A1J1LT74_9CYAN</name>
<dbReference type="OrthoDB" id="598413at2"/>
<reference evidence="2" key="1">
    <citation type="submission" date="2015-10" db="EMBL/GenBank/DDBJ databases">
        <authorList>
            <person name="Regsiter A."/>
            <person name="william w."/>
        </authorList>
    </citation>
    <scope>NUCLEOTIDE SEQUENCE [LARGE SCALE GENOMIC DNA]</scope>
</reference>
<keyword evidence="2" id="KW-1185">Reference proteome</keyword>
<dbReference type="RefSeq" id="WP_072722552.1">
    <property type="nucleotide sequence ID" value="NZ_LN889815.1"/>
</dbReference>
<accession>A0A1J1LT74</accession>
<evidence type="ECO:0000313" key="1">
    <source>
        <dbReference type="EMBL" id="CUR35599.1"/>
    </source>
</evidence>
<protein>
    <recommendedName>
        <fullName evidence="3">Toxin-antitoxin system HicB family antitoxin</fullName>
    </recommendedName>
</protein>
<evidence type="ECO:0000313" key="2">
    <source>
        <dbReference type="Proteomes" id="UP000184315"/>
    </source>
</evidence>
<evidence type="ECO:0008006" key="3">
    <source>
        <dbReference type="Google" id="ProtNLM"/>
    </source>
</evidence>
<proteinExistence type="predicted"/>